<dbReference type="Gene3D" id="1.10.1180.10">
    <property type="entry name" value="B transposition protein, C-terminal domain"/>
    <property type="match status" value="1"/>
</dbReference>
<dbReference type="PANTHER" id="PTHR35894">
    <property type="entry name" value="GENERAL SECRETION PATHWAY PROTEIN A-RELATED"/>
    <property type="match status" value="1"/>
</dbReference>
<dbReference type="SUPFAM" id="SSF52540">
    <property type="entry name" value="P-loop containing nucleoside triphosphate hydrolases"/>
    <property type="match status" value="1"/>
</dbReference>
<dbReference type="Pfam" id="PF13401">
    <property type="entry name" value="AAA_22"/>
    <property type="match status" value="1"/>
</dbReference>
<feature type="domain" description="ORC1/DEAH AAA+ ATPase" evidence="2">
    <location>
        <begin position="108"/>
        <end position="225"/>
    </location>
</feature>
<evidence type="ECO:0000259" key="2">
    <source>
        <dbReference type="Pfam" id="PF13401"/>
    </source>
</evidence>
<dbReference type="EMBL" id="JAHYBZ010000005">
    <property type="protein sequence ID" value="MBW6399529.1"/>
    <property type="molecule type" value="Genomic_DNA"/>
</dbReference>
<keyword evidence="4" id="KW-1185">Reference proteome</keyword>
<dbReference type="InterPro" id="IPR001387">
    <property type="entry name" value="Cro/C1-type_HTH"/>
</dbReference>
<protein>
    <submittedName>
        <fullName evidence="3">AAA family ATPase</fullName>
    </submittedName>
</protein>
<dbReference type="Gene3D" id="3.40.50.300">
    <property type="entry name" value="P-loop containing nucleotide triphosphate hydrolases"/>
    <property type="match status" value="1"/>
</dbReference>
<dbReference type="CDD" id="cd00093">
    <property type="entry name" value="HTH_XRE"/>
    <property type="match status" value="1"/>
</dbReference>
<dbReference type="InterPro" id="IPR010982">
    <property type="entry name" value="Lambda_DNA-bd_dom_sf"/>
</dbReference>
<dbReference type="Gene3D" id="1.10.260.40">
    <property type="entry name" value="lambda repressor-like DNA-binding domains"/>
    <property type="match status" value="1"/>
</dbReference>
<comment type="caution">
    <text evidence="3">The sequence shown here is derived from an EMBL/GenBank/DDBJ whole genome shotgun (WGS) entry which is preliminary data.</text>
</comment>
<evidence type="ECO:0000259" key="1">
    <source>
        <dbReference type="Pfam" id="PF09077"/>
    </source>
</evidence>
<evidence type="ECO:0000313" key="3">
    <source>
        <dbReference type="EMBL" id="MBW6399529.1"/>
    </source>
</evidence>
<organism evidence="3 4">
    <name type="scientific">Roseomonas alba</name>
    <dbReference type="NCBI Taxonomy" id="2846776"/>
    <lineage>
        <taxon>Bacteria</taxon>
        <taxon>Pseudomonadati</taxon>
        <taxon>Pseudomonadota</taxon>
        <taxon>Alphaproteobacteria</taxon>
        <taxon>Acetobacterales</taxon>
        <taxon>Roseomonadaceae</taxon>
        <taxon>Roseomonas</taxon>
    </lineage>
</organism>
<dbReference type="InterPro" id="IPR027417">
    <property type="entry name" value="P-loop_NTPase"/>
</dbReference>
<dbReference type="SUPFAM" id="SSF47413">
    <property type="entry name" value="lambda repressor-like DNA-binding domains"/>
    <property type="match status" value="1"/>
</dbReference>
<reference evidence="3 4" key="1">
    <citation type="submission" date="2021-07" db="EMBL/GenBank/DDBJ databases">
        <authorList>
            <person name="So Y."/>
        </authorList>
    </citation>
    <scope>NUCLEOTIDE SEQUENCE [LARGE SCALE GENOMIC DNA]</scope>
    <source>
        <strain evidence="3 4">HJA6</strain>
    </source>
</reference>
<dbReference type="PANTHER" id="PTHR35894:SF5">
    <property type="entry name" value="MU-LIKE PROPHAGE FLUMU DNA TRANSPOSITION PROTEIN B"/>
    <property type="match status" value="1"/>
</dbReference>
<dbReference type="InterPro" id="IPR009084">
    <property type="entry name" value="B_transpositn_C"/>
</dbReference>
<name>A0ABS7AED6_9PROT</name>
<dbReference type="RefSeq" id="WP_219764129.1">
    <property type="nucleotide sequence ID" value="NZ_JAHYBZ010000005.1"/>
</dbReference>
<dbReference type="Pfam" id="PF09077">
    <property type="entry name" value="Phage-MuB_C"/>
    <property type="match status" value="1"/>
</dbReference>
<sequence>MPSDVAEPIMSAEDMAAIRERVRAVMAERKITQAEIARQIGMPYGTFTNWLGGTYKGRNERVAEQVLSWLNSLATQERTRAMQPRAPAFVLTKTAEAILATLEHGQYTPEMVVITGIPGVGKTSAARWHASRNPNVWMVTAEPAMSSPNALLHALNDELRVEPAGVSALRMSRSLMRKMAGSQGLILIDEAQHLTSPTLDQLRSFFDIAGVGIALMGNEHVYARLEGGARSAQYAQLFSRIGMPLRRPRVLKDDIEALLDAWGVQGAAERKLLHQIARKPGALRNVNKVVRMAHMLAGGDGAEAMGEGHIAMAWDRLSGGAALQAEAA</sequence>
<dbReference type="Proteomes" id="UP001196565">
    <property type="component" value="Unassembled WGS sequence"/>
</dbReference>
<gene>
    <name evidence="3" type="ORF">KPL78_16850</name>
</gene>
<dbReference type="InterPro" id="IPR036733">
    <property type="entry name" value="B_transposit_C_sf"/>
</dbReference>
<accession>A0ABS7AED6</accession>
<feature type="domain" description="B transposition protein C-terminal" evidence="1">
    <location>
        <begin position="239"/>
        <end position="316"/>
    </location>
</feature>
<dbReference type="InterPro" id="IPR049945">
    <property type="entry name" value="AAA_22"/>
</dbReference>
<dbReference type="SUPFAM" id="SSF47681">
    <property type="entry name" value="C-terminal domain of B transposition protein"/>
    <property type="match status" value="1"/>
</dbReference>
<proteinExistence type="predicted"/>
<evidence type="ECO:0000313" key="4">
    <source>
        <dbReference type="Proteomes" id="UP001196565"/>
    </source>
</evidence>
<dbReference type="InterPro" id="IPR052026">
    <property type="entry name" value="ExeA_AAA_ATPase_DNA-bind"/>
</dbReference>